<reference evidence="2 3" key="1">
    <citation type="submission" date="2024-09" db="EMBL/GenBank/DDBJ databases">
        <authorList>
            <person name="Sun Q."/>
            <person name="Mori K."/>
        </authorList>
    </citation>
    <scope>NUCLEOTIDE SEQUENCE [LARGE SCALE GENOMIC DNA]</scope>
    <source>
        <strain evidence="2 3">NCAIM B.02336</strain>
    </source>
</reference>
<evidence type="ECO:0000313" key="3">
    <source>
        <dbReference type="Proteomes" id="UP001589834"/>
    </source>
</evidence>
<dbReference type="EMBL" id="JBHLTN010000018">
    <property type="protein sequence ID" value="MFC0592811.1"/>
    <property type="molecule type" value="Genomic_DNA"/>
</dbReference>
<dbReference type="InterPro" id="IPR003787">
    <property type="entry name" value="Sulphur_relay_DsrE/F-like"/>
</dbReference>
<proteinExistence type="predicted"/>
<dbReference type="Proteomes" id="UP001589834">
    <property type="component" value="Unassembled WGS sequence"/>
</dbReference>
<dbReference type="InterPro" id="IPR027396">
    <property type="entry name" value="DsrEFH-like"/>
</dbReference>
<evidence type="ECO:0000256" key="1">
    <source>
        <dbReference type="SAM" id="SignalP"/>
    </source>
</evidence>
<organism evidence="2 3">
    <name type="scientific">Ottowia pentelensis</name>
    <dbReference type="NCBI Taxonomy" id="511108"/>
    <lineage>
        <taxon>Bacteria</taxon>
        <taxon>Pseudomonadati</taxon>
        <taxon>Pseudomonadota</taxon>
        <taxon>Betaproteobacteria</taxon>
        <taxon>Burkholderiales</taxon>
        <taxon>Comamonadaceae</taxon>
        <taxon>Ottowia</taxon>
    </lineage>
</organism>
<keyword evidence="1" id="KW-0732">Signal</keyword>
<protein>
    <submittedName>
        <fullName evidence="2">DsrE family protein</fullName>
    </submittedName>
</protein>
<evidence type="ECO:0000313" key="2">
    <source>
        <dbReference type="EMBL" id="MFC0592811.1"/>
    </source>
</evidence>
<name>A0ABV6PSJ0_9BURK</name>
<accession>A0ABV6PSJ0</accession>
<gene>
    <name evidence="2" type="ORF">ACFFGG_09600</name>
</gene>
<comment type="caution">
    <text evidence="2">The sequence shown here is derived from an EMBL/GenBank/DDBJ whole genome shotgun (WGS) entry which is preliminary data.</text>
</comment>
<dbReference type="SUPFAM" id="SSF75169">
    <property type="entry name" value="DsrEFH-like"/>
    <property type="match status" value="1"/>
</dbReference>
<dbReference type="Gene3D" id="3.40.1260.10">
    <property type="entry name" value="DsrEFH-like"/>
    <property type="match status" value="1"/>
</dbReference>
<keyword evidence="3" id="KW-1185">Reference proteome</keyword>
<feature type="signal peptide" evidence="1">
    <location>
        <begin position="1"/>
        <end position="24"/>
    </location>
</feature>
<dbReference type="RefSeq" id="WP_377482544.1">
    <property type="nucleotide sequence ID" value="NZ_JBHLTN010000018.1"/>
</dbReference>
<sequence length="179" mass="19762">MKRSLSCIGLAVVVVATAAPPALAEEFAPYGSAKADRRETLTADVVFDVNYAEPQQLHGLYNYVKNMQKAAKGRVVVLTRGPELRAFAKENYLEYQDIVDRMAGLAKEGVEFRMCSNAMKAAGFQAEDMHGFVTVAEAGGFPELVYWMGKGYQVINQSVNPAPLPVRDARYLDQPQLRK</sequence>
<dbReference type="Pfam" id="PF02635">
    <property type="entry name" value="DsrE"/>
    <property type="match status" value="1"/>
</dbReference>
<feature type="chain" id="PRO_5047499194" evidence="1">
    <location>
        <begin position="25"/>
        <end position="179"/>
    </location>
</feature>